<accession>A0A2X1N4M7</accession>
<evidence type="ECO:0000259" key="1">
    <source>
        <dbReference type="Pfam" id="PF00144"/>
    </source>
</evidence>
<feature type="domain" description="Beta-lactamase-related" evidence="1">
    <location>
        <begin position="6"/>
        <end position="96"/>
    </location>
</feature>
<dbReference type="SUPFAM" id="SSF56601">
    <property type="entry name" value="beta-lactamase/transpeptidase-like"/>
    <property type="match status" value="1"/>
</dbReference>
<sequence length="97" mass="10431">MYQGLGWEMLDWPVNPDSIINGSGNKIALAARPVKAITPPTPAVRASWVHKTGATGGFGSYVAFIPEKELGIVMLANKNYPNPARVTAAWQILNALQ</sequence>
<dbReference type="AlphaFoldDB" id="A0A2X1N4M7"/>
<dbReference type="GO" id="GO:0008800">
    <property type="term" value="F:beta-lactamase activity"/>
    <property type="evidence" value="ECO:0007669"/>
    <property type="project" value="UniProtKB-EC"/>
</dbReference>
<dbReference type="Proteomes" id="UP000250780">
    <property type="component" value="Unassembled WGS sequence"/>
</dbReference>
<proteinExistence type="predicted"/>
<dbReference type="Pfam" id="PF00144">
    <property type="entry name" value="Beta-lactamase"/>
    <property type="match status" value="1"/>
</dbReference>
<dbReference type="InterPro" id="IPR001466">
    <property type="entry name" value="Beta-lactam-related"/>
</dbReference>
<dbReference type="EMBL" id="UASD01000008">
    <property type="protein sequence ID" value="SPX12600.1"/>
    <property type="molecule type" value="Genomic_DNA"/>
</dbReference>
<organism evidence="2 3">
    <name type="scientific">Escherichia coli</name>
    <dbReference type="NCBI Taxonomy" id="562"/>
    <lineage>
        <taxon>Bacteria</taxon>
        <taxon>Pseudomonadati</taxon>
        <taxon>Pseudomonadota</taxon>
        <taxon>Gammaproteobacteria</taxon>
        <taxon>Enterobacterales</taxon>
        <taxon>Enterobacteriaceae</taxon>
        <taxon>Escherichia</taxon>
    </lineage>
</organism>
<gene>
    <name evidence="2" type="primary">ampC_2</name>
    <name evidence="2" type="ORF">NCTC9073_03974</name>
</gene>
<dbReference type="InterPro" id="IPR012338">
    <property type="entry name" value="Beta-lactam/transpept-like"/>
</dbReference>
<evidence type="ECO:0000313" key="2">
    <source>
        <dbReference type="EMBL" id="SPX12600.1"/>
    </source>
</evidence>
<name>A0A2X1N4M7_ECOLX</name>
<dbReference type="Gene3D" id="3.40.710.10">
    <property type="entry name" value="DD-peptidase/beta-lactamase superfamily"/>
    <property type="match status" value="1"/>
</dbReference>
<keyword evidence="2" id="KW-0378">Hydrolase</keyword>
<evidence type="ECO:0000313" key="3">
    <source>
        <dbReference type="Proteomes" id="UP000250780"/>
    </source>
</evidence>
<protein>
    <submittedName>
        <fullName evidence="2">Beta-lactamase</fullName>
        <ecNumber evidence="2">3.5.2.6</ecNumber>
    </submittedName>
</protein>
<dbReference type="EC" id="3.5.2.6" evidence="2"/>
<reference evidence="2 3" key="1">
    <citation type="submission" date="2018-06" db="EMBL/GenBank/DDBJ databases">
        <authorList>
            <consortium name="Pathogen Informatics"/>
            <person name="Doyle S."/>
        </authorList>
    </citation>
    <scope>NUCLEOTIDE SEQUENCE [LARGE SCALE GENOMIC DNA]</scope>
    <source>
        <strain evidence="2 3">NCTC9073</strain>
    </source>
</reference>